<evidence type="ECO:0000313" key="2">
    <source>
        <dbReference type="EMBL" id="AET65652.1"/>
    </source>
</evidence>
<dbReference type="PATRIC" id="fig|1110509.7.peg.2547"/>
<dbReference type="InterPro" id="IPR050855">
    <property type="entry name" value="NDM-1-like"/>
</dbReference>
<proteinExistence type="predicted"/>
<dbReference type="AlphaFoldDB" id="G7WQL8"/>
<evidence type="ECO:0000313" key="3">
    <source>
        <dbReference type="Proteomes" id="UP000005877"/>
    </source>
</evidence>
<dbReference type="Gene3D" id="3.60.15.10">
    <property type="entry name" value="Ribonuclease Z/Hydroxyacylglutathione hydrolase-like"/>
    <property type="match status" value="1"/>
</dbReference>
<dbReference type="SMART" id="SM00849">
    <property type="entry name" value="Lactamase_B"/>
    <property type="match status" value="1"/>
</dbReference>
<dbReference type="PANTHER" id="PTHR42951:SF4">
    <property type="entry name" value="ACYL-COENZYME A THIOESTERASE MBLAC2"/>
    <property type="match status" value="1"/>
</dbReference>
<dbReference type="InterPro" id="IPR036866">
    <property type="entry name" value="RibonucZ/Hydroxyglut_hydro"/>
</dbReference>
<organism evidence="2 3">
    <name type="scientific">Methanothrix harundinacea (strain 6Ac)</name>
    <name type="common">Methanosaeta harundinacea</name>
    <dbReference type="NCBI Taxonomy" id="1110509"/>
    <lineage>
        <taxon>Archaea</taxon>
        <taxon>Methanobacteriati</taxon>
        <taxon>Methanobacteriota</taxon>
        <taxon>Stenosarchaea group</taxon>
        <taxon>Methanomicrobia</taxon>
        <taxon>Methanotrichales</taxon>
        <taxon>Methanotrichaceae</taxon>
        <taxon>Methanothrix</taxon>
    </lineage>
</organism>
<protein>
    <submittedName>
        <fullName evidence="2">Beta-lactamase domain protein</fullName>
    </submittedName>
</protein>
<keyword evidence="3" id="KW-1185">Reference proteome</keyword>
<dbReference type="SUPFAM" id="SSF56281">
    <property type="entry name" value="Metallo-hydrolase/oxidoreductase"/>
    <property type="match status" value="1"/>
</dbReference>
<name>G7WQL8_METH6</name>
<gene>
    <name evidence="2" type="ordered locus">Mhar_2300</name>
</gene>
<dbReference type="CDD" id="cd06262">
    <property type="entry name" value="metallo-hydrolase-like_MBL-fold"/>
    <property type="match status" value="1"/>
</dbReference>
<dbReference type="HOGENOM" id="CLU_473817_0_0_2"/>
<dbReference type="Proteomes" id="UP000005877">
    <property type="component" value="Chromosome"/>
</dbReference>
<evidence type="ECO:0000259" key="1">
    <source>
        <dbReference type="SMART" id="SM00849"/>
    </source>
</evidence>
<dbReference type="STRING" id="1110509.Mhar_2300"/>
<dbReference type="RefSeq" id="WP_014587828.1">
    <property type="nucleotide sequence ID" value="NC_017527.1"/>
</dbReference>
<feature type="domain" description="Metallo-beta-lactamase" evidence="1">
    <location>
        <begin position="14"/>
        <end position="239"/>
    </location>
</feature>
<sequence>MEVFPYIRTVDMVSSNSYVLSARDQICLIDPGGDDGQMDRLVEVIGELWEERARPVLIYLTHVHVDHSFELSRGDLLEGLGGAAVAVQEAGAVSLERGDPAMTLSCLLGREVAPRSPEVRLLSSADLAAPGRRLIELGRGAAFEYETASFGIGDGVVLHRQRVELGGGDALEVYHTPGHSPDSVCLRAGELLFLGDLLFASNPGVAGIPGWSRADQIGSIRRALWLLEGGEVLQCCPGHGRPMEAGAAKKTLCRLLQYTLSLGDPLLIDGGWAREAAEYSAVALRELERLFTIIAGRLILVSSVLEDLGEGEAAREIEALVDSGAVDDLFSRWHDRLSSCRGGGLLEIEVVHEAGRIVGKLEGLFDGGGVADLFEDHLLRRAGRLLNDYMVTYRGFRPPQCLRAEDLTSILRGSIEGFIRRPRPGDQILEAETEEEWLRALKARISYVPLPERVSVAFAGSGGLPPAVVDGERLTDLVIDILERLAAGMAEEVAIGAFQEGEGVLVRIAGRGRGIRDPFRRDELRYLERSISLCGGDLVAASGGDAPAISIRFSGDGEGA</sequence>
<accession>G7WQL8</accession>
<reference evidence="2 3" key="1">
    <citation type="journal article" date="2012" name="PLoS ONE">
        <title>The genome characteristics and predicted function of methyl-group oxidation pathway in the obligate aceticlastic methanogens, Methanosaeta spp.</title>
        <authorList>
            <person name="Zhu J."/>
            <person name="Zheng H."/>
            <person name="Ai G."/>
            <person name="Zhang G."/>
            <person name="Liu D."/>
            <person name="Liu X."/>
            <person name="Dong X."/>
        </authorList>
    </citation>
    <scope>NUCLEOTIDE SEQUENCE [LARGE SCALE GENOMIC DNA]</scope>
    <source>
        <strain evidence="2 3">6Ac</strain>
    </source>
</reference>
<dbReference type="InterPro" id="IPR001279">
    <property type="entry name" value="Metallo-B-lactamas"/>
</dbReference>
<dbReference type="OrthoDB" id="197151at2157"/>
<dbReference type="EMBL" id="CP003117">
    <property type="protein sequence ID" value="AET65652.1"/>
    <property type="molecule type" value="Genomic_DNA"/>
</dbReference>
<dbReference type="KEGG" id="mhi:Mhar_2300"/>
<dbReference type="PANTHER" id="PTHR42951">
    <property type="entry name" value="METALLO-BETA-LACTAMASE DOMAIN-CONTAINING"/>
    <property type="match status" value="1"/>
</dbReference>
<dbReference type="Pfam" id="PF00753">
    <property type="entry name" value="Lactamase_B"/>
    <property type="match status" value="1"/>
</dbReference>
<dbReference type="GeneID" id="25395449"/>